<dbReference type="PANTHER" id="PTHR12736:SF7">
    <property type="entry name" value="LANC-LIKE PROTEIN 3"/>
    <property type="match status" value="1"/>
</dbReference>
<sequence>MERRCFSVPLRDNFEDSEFIHFILKGDGKQAIKTKFGKGIYESIQSIAQVIQQRVKPEDARNDPTVYTGTAGIAYFFYRLGINSILEPNKRLSYLALAEEYIDASVNTVEHYTRRTSNSFMLGSTGVYLVAFLIYDSVPEKKELSQKFYSRVISLTDSFLIVDSEDEFLYGKAGFLTALMFFHGYSKEWEACARKVAMKLFENGTNTANMSNWSGQCPLLYQWHNKYYLGAAHGTAGIIHSLLLIANCLKGSHSFSENALRETCEFLYWQQCPHTNNFFSSLDSKRSELVQWCHGAPGFLYVFCKAAEHFSNMTYLERALEASIPVWKFGWLLKGPGLCHGISGNAYCFLRLFRCLQHFPSMTQREELLFQCVQRAAQMGSFLISHSSNSIPCIHTELGMRMPDRPFSLYEGISGAGCFLLDLLNPFDSYFPLFDLAI</sequence>
<dbReference type="OrthoDB" id="10257263at2759"/>
<protein>
    <submittedName>
        <fullName evidence="4">Uncharacterized protein</fullName>
    </submittedName>
</protein>
<keyword evidence="2" id="KW-0479">Metal-binding</keyword>
<evidence type="ECO:0000313" key="4">
    <source>
        <dbReference type="EMBL" id="GJQ13172.1"/>
    </source>
</evidence>
<name>A0A9C7Q0C7_9RHOD</name>
<feature type="binding site" evidence="2">
    <location>
        <position position="339"/>
    </location>
    <ligand>
        <name>Zn(2+)</name>
        <dbReference type="ChEBI" id="CHEBI:29105"/>
    </ligand>
</feature>
<keyword evidence="2" id="KW-0862">Zinc</keyword>
<dbReference type="Proteomes" id="UP001061958">
    <property type="component" value="Unassembled WGS sequence"/>
</dbReference>
<feature type="binding site" evidence="2">
    <location>
        <position position="340"/>
    </location>
    <ligand>
        <name>Zn(2+)</name>
        <dbReference type="ChEBI" id="CHEBI:29105"/>
    </ligand>
</feature>
<dbReference type="InterPro" id="IPR012341">
    <property type="entry name" value="6hp_glycosidase-like_sf"/>
</dbReference>
<comment type="similarity">
    <text evidence="1">Belongs to the LanC-like protein family.</text>
</comment>
<evidence type="ECO:0000313" key="3">
    <source>
        <dbReference type="EMBL" id="GJQ10830.1"/>
    </source>
</evidence>
<dbReference type="EMBL" id="BQMJ01000018">
    <property type="protein sequence ID" value="GJQ10830.1"/>
    <property type="molecule type" value="Genomic_DNA"/>
</dbReference>
<dbReference type="PANTHER" id="PTHR12736">
    <property type="entry name" value="LANC-LIKE PROTEIN"/>
    <property type="match status" value="1"/>
</dbReference>
<dbReference type="InterPro" id="IPR007822">
    <property type="entry name" value="LANC-like"/>
</dbReference>
<dbReference type="Gene3D" id="1.50.10.10">
    <property type="match status" value="1"/>
</dbReference>
<dbReference type="GO" id="GO:0046872">
    <property type="term" value="F:metal ion binding"/>
    <property type="evidence" value="ECO:0007669"/>
    <property type="project" value="UniProtKB-KW"/>
</dbReference>
<reference evidence="4" key="2">
    <citation type="submission" date="2022-01" db="EMBL/GenBank/DDBJ databases">
        <authorList>
            <person name="Hirooka S."/>
            <person name="Miyagishima S.Y."/>
        </authorList>
    </citation>
    <scope>NUCLEOTIDE SEQUENCE</scope>
    <source>
        <strain evidence="4">NBRC 102759</strain>
    </source>
</reference>
<dbReference type="EMBL" id="BQMJ01000041">
    <property type="protein sequence ID" value="GJQ13172.1"/>
    <property type="molecule type" value="Genomic_DNA"/>
</dbReference>
<dbReference type="SUPFAM" id="SSF158745">
    <property type="entry name" value="LanC-like"/>
    <property type="match status" value="1"/>
</dbReference>
<dbReference type="GO" id="GO:0005886">
    <property type="term" value="C:plasma membrane"/>
    <property type="evidence" value="ECO:0007669"/>
    <property type="project" value="TreeGrafter"/>
</dbReference>
<evidence type="ECO:0000256" key="1">
    <source>
        <dbReference type="ARBA" id="ARBA00007179"/>
    </source>
</evidence>
<dbReference type="SMART" id="SM01260">
    <property type="entry name" value="LANC_like"/>
    <property type="match status" value="1"/>
</dbReference>
<dbReference type="CDD" id="cd04794">
    <property type="entry name" value="euk_LANCL"/>
    <property type="match status" value="1"/>
</dbReference>
<accession>A0A9C7Q0C7</accession>
<organism evidence="4 5">
    <name type="scientific">Galdieria partita</name>
    <dbReference type="NCBI Taxonomy" id="83374"/>
    <lineage>
        <taxon>Eukaryota</taxon>
        <taxon>Rhodophyta</taxon>
        <taxon>Bangiophyceae</taxon>
        <taxon>Galdieriales</taxon>
        <taxon>Galdieriaceae</taxon>
        <taxon>Galdieria</taxon>
    </lineage>
</organism>
<dbReference type="PRINTS" id="PR01950">
    <property type="entry name" value="LANCSUPER"/>
</dbReference>
<dbReference type="GO" id="GO:0005975">
    <property type="term" value="P:carbohydrate metabolic process"/>
    <property type="evidence" value="ECO:0007669"/>
    <property type="project" value="InterPro"/>
</dbReference>
<evidence type="ECO:0000256" key="2">
    <source>
        <dbReference type="PIRSR" id="PIRSR607822-1"/>
    </source>
</evidence>
<reference evidence="4" key="1">
    <citation type="journal article" date="2022" name="Proc. Natl. Acad. Sci. U.S.A.">
        <title>Life cycle and functional genomics of the unicellular red alga Galdieria for elucidating algal and plant evolution and industrial use.</title>
        <authorList>
            <person name="Hirooka S."/>
            <person name="Itabashi T."/>
            <person name="Ichinose T.M."/>
            <person name="Onuma R."/>
            <person name="Fujiwara T."/>
            <person name="Yamashita S."/>
            <person name="Jong L.W."/>
            <person name="Tomita R."/>
            <person name="Iwane A.H."/>
            <person name="Miyagishima S.Y."/>
        </authorList>
    </citation>
    <scope>NUCLEOTIDE SEQUENCE</scope>
    <source>
        <strain evidence="4">NBRC 102759</strain>
    </source>
</reference>
<dbReference type="PRINTS" id="PR01951">
    <property type="entry name" value="LANCEUKARYTE"/>
</dbReference>
<gene>
    <name evidence="3" type="ORF">GpartN1_g2621.t1</name>
    <name evidence="4" type="ORF">GpartN1_g4963.t1</name>
</gene>
<evidence type="ECO:0000313" key="5">
    <source>
        <dbReference type="Proteomes" id="UP001061958"/>
    </source>
</evidence>
<dbReference type="InterPro" id="IPR020464">
    <property type="entry name" value="LanC-like_prot_euk"/>
</dbReference>
<dbReference type="Pfam" id="PF05147">
    <property type="entry name" value="LANC_like"/>
    <property type="match status" value="1"/>
</dbReference>
<comment type="caution">
    <text evidence="4">The sequence shown here is derived from an EMBL/GenBank/DDBJ whole genome shotgun (WGS) entry which is preliminary data.</text>
</comment>
<keyword evidence="5" id="KW-1185">Reference proteome</keyword>
<feature type="binding site" evidence="2">
    <location>
        <position position="293"/>
    </location>
    <ligand>
        <name>Zn(2+)</name>
        <dbReference type="ChEBI" id="CHEBI:29105"/>
    </ligand>
</feature>
<dbReference type="AlphaFoldDB" id="A0A9C7Q0C7"/>
<dbReference type="GO" id="GO:0031179">
    <property type="term" value="P:peptide modification"/>
    <property type="evidence" value="ECO:0007669"/>
    <property type="project" value="InterPro"/>
</dbReference>
<proteinExistence type="inferred from homology"/>